<keyword evidence="3 9" id="KW-0217">Developmental protein</keyword>
<evidence type="ECO:0000256" key="1">
    <source>
        <dbReference type="ARBA" id="ARBA00004498"/>
    </source>
</evidence>
<accession>A0A8B7PN21</accession>
<dbReference type="GO" id="GO:0060070">
    <property type="term" value="P:canonical Wnt signaling pathway"/>
    <property type="evidence" value="ECO:0007669"/>
    <property type="project" value="TreeGrafter"/>
</dbReference>
<comment type="similarity">
    <text evidence="2 9">Belongs to the Wnt family.</text>
</comment>
<dbReference type="InterPro" id="IPR005817">
    <property type="entry name" value="Wnt"/>
</dbReference>
<dbReference type="GO" id="GO:0000902">
    <property type="term" value="P:cell morphogenesis"/>
    <property type="evidence" value="ECO:0007669"/>
    <property type="project" value="UniProtKB-ARBA"/>
</dbReference>
<dbReference type="OrthoDB" id="5945655at2759"/>
<name>A0A8B7PN21_HYAAZ</name>
<evidence type="ECO:0000256" key="6">
    <source>
        <dbReference type="ARBA" id="ARBA00022687"/>
    </source>
</evidence>
<dbReference type="GO" id="GO:0005615">
    <property type="term" value="C:extracellular space"/>
    <property type="evidence" value="ECO:0007669"/>
    <property type="project" value="TreeGrafter"/>
</dbReference>
<comment type="function">
    <text evidence="9">Ligand for members of the frizzled family of seven transmembrane receptors.</text>
</comment>
<reference evidence="12" key="1">
    <citation type="submission" date="2025-08" db="UniProtKB">
        <authorList>
            <consortium name="RefSeq"/>
        </authorList>
    </citation>
    <scope>IDENTIFICATION</scope>
    <source>
        <tissue evidence="12">Whole organism</tissue>
    </source>
</reference>
<dbReference type="OMA" id="NCTIHDQ"/>
<dbReference type="GeneID" id="108682203"/>
<dbReference type="GO" id="GO:0005109">
    <property type="term" value="F:frizzled binding"/>
    <property type="evidence" value="ECO:0007669"/>
    <property type="project" value="TreeGrafter"/>
</dbReference>
<gene>
    <name evidence="12" type="primary">LOC108682203</name>
</gene>
<proteinExistence type="inferred from homology"/>
<evidence type="ECO:0000256" key="2">
    <source>
        <dbReference type="ARBA" id="ARBA00005683"/>
    </source>
</evidence>
<keyword evidence="8" id="KW-0449">Lipoprotein</keyword>
<dbReference type="FunFam" id="3.30.2460.20:FF:000001">
    <property type="entry name" value="Wnt homolog"/>
    <property type="match status" value="1"/>
</dbReference>
<dbReference type="KEGG" id="hazt:108682203"/>
<evidence type="ECO:0000313" key="11">
    <source>
        <dbReference type="Proteomes" id="UP000694843"/>
    </source>
</evidence>
<keyword evidence="7" id="KW-1015">Disulfide bond</keyword>
<keyword evidence="10" id="KW-0732">Signal</keyword>
<comment type="subcellular location">
    <subcellularLocation>
        <location evidence="1 9">Secreted</location>
        <location evidence="1 9">Extracellular space</location>
        <location evidence="1 9">Extracellular matrix</location>
    </subcellularLocation>
</comment>
<evidence type="ECO:0000256" key="8">
    <source>
        <dbReference type="ARBA" id="ARBA00023288"/>
    </source>
</evidence>
<dbReference type="SMART" id="SM00097">
    <property type="entry name" value="WNT1"/>
    <property type="match status" value="1"/>
</dbReference>
<evidence type="ECO:0000256" key="3">
    <source>
        <dbReference type="ARBA" id="ARBA00022473"/>
    </source>
</evidence>
<dbReference type="Pfam" id="PF00110">
    <property type="entry name" value="wnt"/>
    <property type="match status" value="1"/>
</dbReference>
<evidence type="ECO:0000313" key="12">
    <source>
        <dbReference type="RefSeq" id="XP_018026821.1"/>
    </source>
</evidence>
<dbReference type="GO" id="GO:0005125">
    <property type="term" value="F:cytokine activity"/>
    <property type="evidence" value="ECO:0007669"/>
    <property type="project" value="TreeGrafter"/>
</dbReference>
<dbReference type="PANTHER" id="PTHR12027">
    <property type="entry name" value="WNT RELATED"/>
    <property type="match status" value="1"/>
</dbReference>
<feature type="chain" id="PRO_5034950848" description="Protein Wnt" evidence="10">
    <location>
        <begin position="32"/>
        <end position="309"/>
    </location>
</feature>
<keyword evidence="6 9" id="KW-0879">Wnt signaling pathway</keyword>
<evidence type="ECO:0000256" key="7">
    <source>
        <dbReference type="ARBA" id="ARBA00023157"/>
    </source>
</evidence>
<dbReference type="GO" id="GO:0007517">
    <property type="term" value="P:muscle organ development"/>
    <property type="evidence" value="ECO:0007669"/>
    <property type="project" value="UniProtKB-ARBA"/>
</dbReference>
<dbReference type="PANTHER" id="PTHR12027:SF70">
    <property type="entry name" value="PROTEIN WNT-16"/>
    <property type="match status" value="1"/>
</dbReference>
<keyword evidence="5" id="KW-0272">Extracellular matrix</keyword>
<dbReference type="InterPro" id="IPR043158">
    <property type="entry name" value="Wnt_C"/>
</dbReference>
<feature type="signal peptide" evidence="10">
    <location>
        <begin position="1"/>
        <end position="31"/>
    </location>
</feature>
<keyword evidence="4" id="KW-0964">Secreted</keyword>
<dbReference type="PRINTS" id="PR01349">
    <property type="entry name" value="WNTPROTEIN"/>
</dbReference>
<evidence type="ECO:0000256" key="9">
    <source>
        <dbReference type="RuleBase" id="RU003500"/>
    </source>
</evidence>
<evidence type="ECO:0000256" key="5">
    <source>
        <dbReference type="ARBA" id="ARBA00022530"/>
    </source>
</evidence>
<dbReference type="AlphaFoldDB" id="A0A8B7PN21"/>
<protein>
    <recommendedName>
        <fullName evidence="9">Protein Wnt</fullName>
    </recommendedName>
</protein>
<dbReference type="GO" id="GO:0030182">
    <property type="term" value="P:neuron differentiation"/>
    <property type="evidence" value="ECO:0007669"/>
    <property type="project" value="TreeGrafter"/>
</dbReference>
<sequence length="309" mass="34308">MDTAKVRVSSVKISLAVLPLLLLLLWPPVAANWMYLGVVGVTPLLPQGDQEAQNLSTSSAVSICQHLPGLVQQQVAVCQDHPDAIKSVSAGARRGITECQYQFRHERWNCTTTHEDPDVPFGHIIKRGSKETAFIYAITSAGVVHAVTQACSSGNLTDCYCDMSKQGLSTPEGWKWGGCSDNLNFGNQFARQFVDAPEKEWHKKEKKFRNLMNLHNNEAGRQERKSELVHIHSSPNYCKSKPKKGILGTSGRQCNKTSSGPDSCSFLCCGRGYNTKAVKYIERCHCKFVWCCRVECKNCVTKVDVHTCK</sequence>
<dbReference type="GO" id="GO:0045165">
    <property type="term" value="P:cell fate commitment"/>
    <property type="evidence" value="ECO:0007669"/>
    <property type="project" value="TreeGrafter"/>
</dbReference>
<evidence type="ECO:0000256" key="4">
    <source>
        <dbReference type="ARBA" id="ARBA00022525"/>
    </source>
</evidence>
<evidence type="ECO:0000256" key="10">
    <source>
        <dbReference type="SAM" id="SignalP"/>
    </source>
</evidence>
<dbReference type="Proteomes" id="UP000694843">
    <property type="component" value="Unplaced"/>
</dbReference>
<dbReference type="Gene3D" id="3.30.2460.20">
    <property type="match status" value="1"/>
</dbReference>
<dbReference type="RefSeq" id="XP_018026821.1">
    <property type="nucleotide sequence ID" value="XM_018171332.2"/>
</dbReference>
<keyword evidence="11" id="KW-1185">Reference proteome</keyword>
<organism evidence="11 12">
    <name type="scientific">Hyalella azteca</name>
    <name type="common">Amphipod</name>
    <dbReference type="NCBI Taxonomy" id="294128"/>
    <lineage>
        <taxon>Eukaryota</taxon>
        <taxon>Metazoa</taxon>
        <taxon>Ecdysozoa</taxon>
        <taxon>Arthropoda</taxon>
        <taxon>Crustacea</taxon>
        <taxon>Multicrustacea</taxon>
        <taxon>Malacostraca</taxon>
        <taxon>Eumalacostraca</taxon>
        <taxon>Peracarida</taxon>
        <taxon>Amphipoda</taxon>
        <taxon>Senticaudata</taxon>
        <taxon>Talitrida</taxon>
        <taxon>Talitroidea</taxon>
        <taxon>Hyalellidae</taxon>
        <taxon>Hyalella</taxon>
    </lineage>
</organism>